<organism evidence="9 10">
    <name type="scientific">Alkaliphilus metalliredigens (strain QYMF)</name>
    <dbReference type="NCBI Taxonomy" id="293826"/>
    <lineage>
        <taxon>Bacteria</taxon>
        <taxon>Bacillati</taxon>
        <taxon>Bacillota</taxon>
        <taxon>Clostridia</taxon>
        <taxon>Peptostreptococcales</taxon>
        <taxon>Natronincolaceae</taxon>
        <taxon>Alkaliphilus</taxon>
    </lineage>
</organism>
<dbReference type="Gene3D" id="3.10.410.10">
    <property type="entry name" value="Formyltetrahydrofolate synthetase, domain 3"/>
    <property type="match status" value="1"/>
</dbReference>
<evidence type="ECO:0000256" key="2">
    <source>
        <dbReference type="ARBA" id="ARBA00022563"/>
    </source>
</evidence>
<evidence type="ECO:0000256" key="5">
    <source>
        <dbReference type="ARBA" id="ARBA00022840"/>
    </source>
</evidence>
<dbReference type="NCBIfam" id="NF010030">
    <property type="entry name" value="PRK13505.1"/>
    <property type="match status" value="1"/>
</dbReference>
<dbReference type="GO" id="GO:0035999">
    <property type="term" value="P:tetrahydrofolate interconversion"/>
    <property type="evidence" value="ECO:0007669"/>
    <property type="project" value="UniProtKB-UniRule"/>
</dbReference>
<evidence type="ECO:0000256" key="6">
    <source>
        <dbReference type="ARBA" id="ARBA00049033"/>
    </source>
</evidence>
<evidence type="ECO:0000256" key="4">
    <source>
        <dbReference type="ARBA" id="ARBA00022741"/>
    </source>
</evidence>
<evidence type="ECO:0000256" key="7">
    <source>
        <dbReference type="ARBA" id="ARBA00061363"/>
    </source>
</evidence>
<dbReference type="eggNOG" id="COG2759">
    <property type="taxonomic scope" value="Bacteria"/>
</dbReference>
<dbReference type="KEGG" id="amt:Amet_2018"/>
<dbReference type="InterPro" id="IPR027417">
    <property type="entry name" value="P-loop_NTPase"/>
</dbReference>
<dbReference type="Pfam" id="PF01268">
    <property type="entry name" value="FTHFS"/>
    <property type="match status" value="1"/>
</dbReference>
<dbReference type="EC" id="6.3.4.3" evidence="8"/>
<evidence type="ECO:0000313" key="9">
    <source>
        <dbReference type="EMBL" id="ABR48180.1"/>
    </source>
</evidence>
<evidence type="ECO:0000256" key="1">
    <source>
        <dbReference type="ARBA" id="ARBA00004777"/>
    </source>
</evidence>
<dbReference type="AlphaFoldDB" id="A6TPR2"/>
<sequence>MSFKSDIEIAQEAKLQDIREIAAKLNLTEEDIELYGKYKAKVDYNLLKKGNGQKKTKLILTTAINPTPAGEGKTTTTIGVADGLARLGKKTIVALREPSLGPVFGVKGGAAGGGYAQVVPMEDINLHFTGDFHAIGAANNLLAAMLDNHINHGNKLEIDNRKITWRRAMDMNDRQLRNLVNGMGGKGNGVVREDGFDITVASEVMAAFCLANDIVDLKGKLGDIIVAYTRDEKPVTAKDLNAHGAMAALLKDALKPNLVQTLEGTPAFVHGGPFANIAHGCNSVIATKMAMHFADYVVTEAGFGADLGAEKFLDIKCRKSDLKPDVVIIVATVRALKYNGGVAKDQLSQENLEALENGLPNLLKHVENITKVFKLPAVVAINRFPLDTEAELDLVRNKCKELGVNVALSEVWADGGAGGEELAKEVLRLAEQESQLEYAYSLDMAIAEKIKAIATKIYGADGVDFTPGALKEMNKLEKLGFGNLPICMAKTQYSLSDDASLLGRPKGFNITVRQIKVSAGAGFIVAITGEIMTMPGLPKVPAAERIDVDETGVITGLF</sequence>
<evidence type="ECO:0000256" key="8">
    <source>
        <dbReference type="HAMAP-Rule" id="MF_01543"/>
    </source>
</evidence>
<comment type="similarity">
    <text evidence="7 8">Belongs to the formate--tetrahydrofolate ligase family.</text>
</comment>
<dbReference type="InterPro" id="IPR020628">
    <property type="entry name" value="Formate_THF_ligase_CS"/>
</dbReference>
<comment type="catalytic activity">
    <reaction evidence="6 8">
        <text>(6S)-5,6,7,8-tetrahydrofolate + formate + ATP = (6R)-10-formyltetrahydrofolate + ADP + phosphate</text>
        <dbReference type="Rhea" id="RHEA:20221"/>
        <dbReference type="ChEBI" id="CHEBI:15740"/>
        <dbReference type="ChEBI" id="CHEBI:30616"/>
        <dbReference type="ChEBI" id="CHEBI:43474"/>
        <dbReference type="ChEBI" id="CHEBI:57453"/>
        <dbReference type="ChEBI" id="CHEBI:195366"/>
        <dbReference type="ChEBI" id="CHEBI:456216"/>
        <dbReference type="EC" id="6.3.4.3"/>
    </reaction>
</comment>
<protein>
    <recommendedName>
        <fullName evidence="8">Formate--tetrahydrofolate ligase</fullName>
        <ecNumber evidence="8">6.3.4.3</ecNumber>
    </recommendedName>
    <alternativeName>
        <fullName evidence="8">Formyltetrahydrofolate synthetase</fullName>
        <shortName evidence="8">FHS</shortName>
        <shortName evidence="8">FTHFS</shortName>
    </alternativeName>
</protein>
<dbReference type="Gene3D" id="3.30.1510.10">
    <property type="entry name" value="Domain 2, N(10)-formyltetrahydrofolate synthetase"/>
    <property type="match status" value="1"/>
</dbReference>
<keyword evidence="2 8" id="KW-0554">One-carbon metabolism</keyword>
<dbReference type="OrthoDB" id="9761733at2"/>
<keyword evidence="5 8" id="KW-0067">ATP-binding</keyword>
<dbReference type="FunFam" id="3.30.1510.10:FF:000001">
    <property type="entry name" value="Formate--tetrahydrofolate ligase"/>
    <property type="match status" value="1"/>
</dbReference>
<dbReference type="FunFam" id="3.10.410.10:FF:000001">
    <property type="entry name" value="Putative formate--tetrahydrofolate ligase"/>
    <property type="match status" value="1"/>
</dbReference>
<keyword evidence="4 8" id="KW-0547">Nucleotide-binding</keyword>
<dbReference type="EMBL" id="CP000724">
    <property type="protein sequence ID" value="ABR48180.1"/>
    <property type="molecule type" value="Genomic_DNA"/>
</dbReference>
<name>A6TPR2_ALKMQ</name>
<dbReference type="PROSITE" id="PS00721">
    <property type="entry name" value="FTHFS_1"/>
    <property type="match status" value="1"/>
</dbReference>
<reference evidence="10" key="1">
    <citation type="journal article" date="2016" name="Genome Announc.">
        <title>Complete genome sequence of Alkaliphilus metalliredigens strain QYMF, an alkaliphilic and metal-reducing bacterium isolated from borax-contaminated leachate ponds.</title>
        <authorList>
            <person name="Hwang C."/>
            <person name="Copeland A."/>
            <person name="Lucas S."/>
            <person name="Lapidus A."/>
            <person name="Barry K."/>
            <person name="Detter J.C."/>
            <person name="Glavina Del Rio T."/>
            <person name="Hammon N."/>
            <person name="Israni S."/>
            <person name="Dalin E."/>
            <person name="Tice H."/>
            <person name="Pitluck S."/>
            <person name="Chertkov O."/>
            <person name="Brettin T."/>
            <person name="Bruce D."/>
            <person name="Han C."/>
            <person name="Schmutz J."/>
            <person name="Larimer F."/>
            <person name="Land M.L."/>
            <person name="Hauser L."/>
            <person name="Kyrpides N."/>
            <person name="Mikhailova N."/>
            <person name="Ye Q."/>
            <person name="Zhou J."/>
            <person name="Richardson P."/>
            <person name="Fields M.W."/>
        </authorList>
    </citation>
    <scope>NUCLEOTIDE SEQUENCE [LARGE SCALE GENOMIC DNA]</scope>
    <source>
        <strain evidence="10">QYMF</strain>
    </source>
</reference>
<evidence type="ECO:0000256" key="3">
    <source>
        <dbReference type="ARBA" id="ARBA00022598"/>
    </source>
</evidence>
<comment type="pathway">
    <text evidence="1 8">One-carbon metabolism; tetrahydrofolate interconversion.</text>
</comment>
<dbReference type="UniPathway" id="UPA00193"/>
<dbReference type="HAMAP" id="MF_01543">
    <property type="entry name" value="FTHFS"/>
    <property type="match status" value="1"/>
</dbReference>
<dbReference type="Gene3D" id="3.40.50.300">
    <property type="entry name" value="P-loop containing nucleotide triphosphate hydrolases"/>
    <property type="match status" value="1"/>
</dbReference>
<dbReference type="PROSITE" id="PS00722">
    <property type="entry name" value="FTHFS_2"/>
    <property type="match status" value="1"/>
</dbReference>
<dbReference type="STRING" id="293826.Amet_2018"/>
<dbReference type="Proteomes" id="UP000001572">
    <property type="component" value="Chromosome"/>
</dbReference>
<accession>A6TPR2</accession>
<evidence type="ECO:0000313" key="10">
    <source>
        <dbReference type="Proteomes" id="UP000001572"/>
    </source>
</evidence>
<dbReference type="SUPFAM" id="SSF52540">
    <property type="entry name" value="P-loop containing nucleoside triphosphate hydrolases"/>
    <property type="match status" value="1"/>
</dbReference>
<gene>
    <name evidence="8" type="primary">fhs</name>
    <name evidence="9" type="ordered locus">Amet_2018</name>
</gene>
<dbReference type="HOGENOM" id="CLU_003601_3_3_9"/>
<dbReference type="GO" id="GO:0004329">
    <property type="term" value="F:formate-tetrahydrofolate ligase activity"/>
    <property type="evidence" value="ECO:0007669"/>
    <property type="project" value="UniProtKB-UniRule"/>
</dbReference>
<keyword evidence="3 8" id="KW-0436">Ligase</keyword>
<keyword evidence="10" id="KW-1185">Reference proteome</keyword>
<dbReference type="CDD" id="cd00477">
    <property type="entry name" value="FTHFS"/>
    <property type="match status" value="1"/>
</dbReference>
<dbReference type="InterPro" id="IPR000559">
    <property type="entry name" value="Formate_THF_ligase"/>
</dbReference>
<proteinExistence type="inferred from homology"/>
<feature type="binding site" evidence="8">
    <location>
        <begin position="67"/>
        <end position="74"/>
    </location>
    <ligand>
        <name>ATP</name>
        <dbReference type="ChEBI" id="CHEBI:30616"/>
    </ligand>
</feature>
<dbReference type="RefSeq" id="WP_012063160.1">
    <property type="nucleotide sequence ID" value="NC_009633.1"/>
</dbReference>
<dbReference type="GO" id="GO:0005524">
    <property type="term" value="F:ATP binding"/>
    <property type="evidence" value="ECO:0007669"/>
    <property type="project" value="UniProtKB-UniRule"/>
</dbReference>